<dbReference type="AlphaFoldDB" id="A0A4R6C041"/>
<dbReference type="Proteomes" id="UP000294843">
    <property type="component" value="Unassembled WGS sequence"/>
</dbReference>
<reference evidence="1 2" key="1">
    <citation type="submission" date="2019-01" db="EMBL/GenBank/DDBJ databases">
        <title>Draft genome sequences of the type strains of six Macrococcus species.</title>
        <authorList>
            <person name="Mazhar S."/>
            <person name="Altermann E."/>
            <person name="Hill C."/>
            <person name="Mcauliffe O."/>
        </authorList>
    </citation>
    <scope>NUCLEOTIDE SEQUENCE [LARGE SCALE GENOMIC DNA]</scope>
    <source>
        <strain evidence="1 2">ATCC 51825</strain>
    </source>
</reference>
<evidence type="ECO:0000313" key="1">
    <source>
        <dbReference type="EMBL" id="TDM14383.1"/>
    </source>
</evidence>
<gene>
    <name evidence="1" type="ORF">ERX55_05490</name>
</gene>
<proteinExistence type="predicted"/>
<name>A0A4R6C041_9STAP</name>
<accession>A0A4R6C041</accession>
<evidence type="ECO:0000313" key="2">
    <source>
        <dbReference type="Proteomes" id="UP000294843"/>
    </source>
</evidence>
<comment type="caution">
    <text evidence="1">The sequence shown here is derived from an EMBL/GenBank/DDBJ whole genome shotgun (WGS) entry which is preliminary data.</text>
</comment>
<sequence>MKENKMNIDKLVQYAELKAGQFGVDYREHHEEDEVKEVAPKAITARGTSVILDYDEKSYEIDLTQSGLKGEVTAEDAQAVADRMTEFYRFS</sequence>
<protein>
    <submittedName>
        <fullName evidence="1">Uncharacterized protein</fullName>
    </submittedName>
</protein>
<dbReference type="OrthoDB" id="2418523at2"/>
<dbReference type="RefSeq" id="WP_133451571.1">
    <property type="nucleotide sequence ID" value="NZ_SCWF01000004.1"/>
</dbReference>
<organism evidence="1 2">
    <name type="scientific">Macrococcus bovicus</name>
    <dbReference type="NCBI Taxonomy" id="69968"/>
    <lineage>
        <taxon>Bacteria</taxon>
        <taxon>Bacillati</taxon>
        <taxon>Bacillota</taxon>
        <taxon>Bacilli</taxon>
        <taxon>Bacillales</taxon>
        <taxon>Staphylococcaceae</taxon>
        <taxon>Macrococcus</taxon>
    </lineage>
</organism>
<dbReference type="EMBL" id="SCWF01000004">
    <property type="protein sequence ID" value="TDM14383.1"/>
    <property type="molecule type" value="Genomic_DNA"/>
</dbReference>
<keyword evidence="2" id="KW-1185">Reference proteome</keyword>